<name>A0ABR3PKL4_9PEZI</name>
<feature type="region of interest" description="Disordered" evidence="1">
    <location>
        <begin position="238"/>
        <end position="269"/>
    </location>
</feature>
<feature type="compositionally biased region" description="Basic and acidic residues" evidence="1">
    <location>
        <begin position="145"/>
        <end position="168"/>
    </location>
</feature>
<feature type="compositionally biased region" description="Low complexity" evidence="1">
    <location>
        <begin position="377"/>
        <end position="389"/>
    </location>
</feature>
<accession>A0ABR3PKL4</accession>
<evidence type="ECO:0000256" key="1">
    <source>
        <dbReference type="SAM" id="MobiDB-lite"/>
    </source>
</evidence>
<sequence>MTTVVASAPSISVSRDHGLANLAHLAASAPPMVTSSSSSRTTPPGRTGPASAEHSPRSAPRSADGNMSPRSLRPGSSTIKVKKEPSSPGHPASSRPRPRRLDLSASSGAGRGPQSGRPSGPLTAKDSAHLALACLSPGIQTQDPAMREQLQRSMDVREQQRMIIESRQKNTPQRSGAPHESPDSQRTAEGAAFGEQSRAASNPRRKGPPPGLSILAPSAAAFSNERVIQSAPLHQSFTGLRNQPYNQHASGLSQTNNINHVPANQTENRLPPISDVFAHDRLAAHPPPPATARPAMFASRPSPGHAPLHSPSFPPPSQHQHQAQMSGRGREFRSAEEAVQELSRGRDDLLPKIVHYGGTQPPTPPSPMPSHHHHHQQQQQQPQHQHTQQGPRPPSHSHYQPHPSQYASAPHLEAPRQDYSQGTAGRRRGRDEYERDNGSPLRRSESKRASFMAHEDGEADWRSSLTGPEKREEFLRLCARAWDLFHS</sequence>
<feature type="compositionally biased region" description="Basic and acidic residues" evidence="1">
    <location>
        <begin position="429"/>
        <end position="461"/>
    </location>
</feature>
<dbReference type="Proteomes" id="UP001562354">
    <property type="component" value="Unassembled WGS sequence"/>
</dbReference>
<feature type="region of interest" description="Disordered" evidence="1">
    <location>
        <begin position="284"/>
        <end position="468"/>
    </location>
</feature>
<proteinExistence type="predicted"/>
<keyword evidence="3" id="KW-1185">Reference proteome</keyword>
<comment type="caution">
    <text evidence="2">The sequence shown here is derived from an EMBL/GenBank/DDBJ whole genome shotgun (WGS) entry which is preliminary data.</text>
</comment>
<feature type="compositionally biased region" description="Low complexity" evidence="1">
    <location>
        <begin position="396"/>
        <end position="406"/>
    </location>
</feature>
<evidence type="ECO:0000313" key="3">
    <source>
        <dbReference type="Proteomes" id="UP001562354"/>
    </source>
</evidence>
<gene>
    <name evidence="2" type="ORF">AAFC00_005288</name>
</gene>
<evidence type="ECO:0000313" key="2">
    <source>
        <dbReference type="EMBL" id="KAL1306605.1"/>
    </source>
</evidence>
<feature type="compositionally biased region" description="Low complexity" evidence="1">
    <location>
        <begin position="103"/>
        <end position="121"/>
    </location>
</feature>
<feature type="compositionally biased region" description="Low complexity" evidence="1">
    <location>
        <begin position="86"/>
        <end position="95"/>
    </location>
</feature>
<feature type="compositionally biased region" description="Polar residues" evidence="1">
    <location>
        <begin position="238"/>
        <end position="268"/>
    </location>
</feature>
<protein>
    <submittedName>
        <fullName evidence="2">Uncharacterized protein</fullName>
    </submittedName>
</protein>
<dbReference type="RefSeq" id="XP_069202877.1">
    <property type="nucleotide sequence ID" value="XM_069345049.1"/>
</dbReference>
<dbReference type="EMBL" id="JBFMKM010000004">
    <property type="protein sequence ID" value="KAL1306605.1"/>
    <property type="molecule type" value="Genomic_DNA"/>
</dbReference>
<feature type="region of interest" description="Disordered" evidence="1">
    <location>
        <begin position="28"/>
        <end position="218"/>
    </location>
</feature>
<organism evidence="2 3">
    <name type="scientific">Neodothiora populina</name>
    <dbReference type="NCBI Taxonomy" id="2781224"/>
    <lineage>
        <taxon>Eukaryota</taxon>
        <taxon>Fungi</taxon>
        <taxon>Dikarya</taxon>
        <taxon>Ascomycota</taxon>
        <taxon>Pezizomycotina</taxon>
        <taxon>Dothideomycetes</taxon>
        <taxon>Dothideomycetidae</taxon>
        <taxon>Dothideales</taxon>
        <taxon>Dothioraceae</taxon>
        <taxon>Neodothiora</taxon>
    </lineage>
</organism>
<reference evidence="2 3" key="1">
    <citation type="submission" date="2024-07" db="EMBL/GenBank/DDBJ databases">
        <title>Draft sequence of the Neodothiora populina.</title>
        <authorList>
            <person name="Drown D.D."/>
            <person name="Schuette U.S."/>
            <person name="Buechlein A.B."/>
            <person name="Rusch D.R."/>
            <person name="Winton L.W."/>
            <person name="Adams G.A."/>
        </authorList>
    </citation>
    <scope>NUCLEOTIDE SEQUENCE [LARGE SCALE GENOMIC DNA]</scope>
    <source>
        <strain evidence="2 3">CPC 39397</strain>
    </source>
</reference>
<dbReference type="GeneID" id="95978987"/>
<feature type="compositionally biased region" description="Low complexity" evidence="1">
    <location>
        <begin position="28"/>
        <end position="52"/>
    </location>
</feature>